<evidence type="ECO:0000313" key="3">
    <source>
        <dbReference type="Proteomes" id="UP000077701"/>
    </source>
</evidence>
<dbReference type="RefSeq" id="WP_068894699.1">
    <property type="nucleotide sequence ID" value="NZ_BDCX01000002.1"/>
</dbReference>
<reference evidence="2 3" key="1">
    <citation type="journal article" date="2016" name="Genome Announc.">
        <title>Draft Genome Sequence of Planomonospora sphaerica JCM9374, a Rare Actinomycete.</title>
        <authorList>
            <person name="Dohra H."/>
            <person name="Suzuki T."/>
            <person name="Inoue Y."/>
            <person name="Kodani S."/>
        </authorList>
    </citation>
    <scope>NUCLEOTIDE SEQUENCE [LARGE SCALE GENOMIC DNA]</scope>
    <source>
        <strain evidence="2 3">JCM 9374</strain>
    </source>
</reference>
<proteinExistence type="predicted"/>
<reference evidence="3" key="2">
    <citation type="submission" date="2016-04" db="EMBL/GenBank/DDBJ databases">
        <title>Planomonospora sphaerica JCM9374 whole genome shotgun sequence.</title>
        <authorList>
            <person name="Suzuki T."/>
            <person name="Dohra H."/>
            <person name="Kodani S."/>
        </authorList>
    </citation>
    <scope>NUCLEOTIDE SEQUENCE [LARGE SCALE GENOMIC DNA]</scope>
    <source>
        <strain evidence="3">JCM 9374</strain>
    </source>
</reference>
<dbReference type="SMART" id="SM00842">
    <property type="entry name" value="FtsA"/>
    <property type="match status" value="1"/>
</dbReference>
<dbReference type="OrthoDB" id="1926201at2"/>
<name>A0A171BMR8_9ACTN</name>
<keyword evidence="3" id="KW-1185">Reference proteome</keyword>
<dbReference type="Proteomes" id="UP000077701">
    <property type="component" value="Unassembled WGS sequence"/>
</dbReference>
<dbReference type="NCBIfam" id="TIGR01175">
    <property type="entry name" value="pilM"/>
    <property type="match status" value="1"/>
</dbReference>
<dbReference type="InterPro" id="IPR003494">
    <property type="entry name" value="SHS2_FtsA"/>
</dbReference>
<dbReference type="AlphaFoldDB" id="A0A171BMR8"/>
<dbReference type="Gene3D" id="3.30.420.40">
    <property type="match status" value="2"/>
</dbReference>
<dbReference type="GO" id="GO:0051301">
    <property type="term" value="P:cell division"/>
    <property type="evidence" value="ECO:0007669"/>
    <property type="project" value="InterPro"/>
</dbReference>
<dbReference type="Gene3D" id="3.30.1490.300">
    <property type="match status" value="1"/>
</dbReference>
<feature type="domain" description="SHS2" evidence="1">
    <location>
        <begin position="6"/>
        <end position="171"/>
    </location>
</feature>
<dbReference type="EMBL" id="BDCX01000002">
    <property type="protein sequence ID" value="GAT65329.1"/>
    <property type="molecule type" value="Genomic_DNA"/>
</dbReference>
<evidence type="ECO:0000259" key="1">
    <source>
        <dbReference type="SMART" id="SM00842"/>
    </source>
</evidence>
<accession>A0A171BMR8</accession>
<dbReference type="InterPro" id="IPR043129">
    <property type="entry name" value="ATPase_NBD"/>
</dbReference>
<dbReference type="PANTHER" id="PTHR32432:SF3">
    <property type="entry name" value="ETHANOLAMINE UTILIZATION PROTEIN EUTJ"/>
    <property type="match status" value="1"/>
</dbReference>
<dbReference type="PIRSF" id="PIRSF019169">
    <property type="entry name" value="PilM"/>
    <property type="match status" value="1"/>
</dbReference>
<dbReference type="SUPFAM" id="SSF53067">
    <property type="entry name" value="Actin-like ATPase domain"/>
    <property type="match status" value="2"/>
</dbReference>
<comment type="caution">
    <text evidence="2">The sequence shown here is derived from an EMBL/GenBank/DDBJ whole genome shotgun (WGS) entry which is preliminary data.</text>
</comment>
<dbReference type="PANTHER" id="PTHR32432">
    <property type="entry name" value="CELL DIVISION PROTEIN FTSA-RELATED"/>
    <property type="match status" value="1"/>
</dbReference>
<sequence length="345" mass="36386">MTTVNPIGLDIGSMSIRAVETARGKDGPVITNSGMAPLPPGAVQGGVVHDAKAVTAELKRLWSATKFRTRRVVIGVANPQLVVREMSVSNLPARELRRSLPFQVRDALPLPVERSLLDFFPLEDPGTQETVRGLLIAAPKEAVLTAVQAVEQAGLHVARVDLASFALLRAASRLDSQVEAIVDIGARSTSVIAHTDGVPLIVRTLPRGGAEVTETVAARLDVDVPTAEELKCRIGVREDQDGEEAAAAASVIREAVRPLIGEIRSSFAYLGSGSKPTRVTRMALSGGGSLMPGLVEMLHAQLGIDVVPGDPTVRLRQGRRGKHDNLDRFRAAAAVSIGLAMGAAA</sequence>
<dbReference type="InterPro" id="IPR050696">
    <property type="entry name" value="FtsA/MreB"/>
</dbReference>
<evidence type="ECO:0000313" key="2">
    <source>
        <dbReference type="EMBL" id="GAT65329.1"/>
    </source>
</evidence>
<organism evidence="2 3">
    <name type="scientific">Planomonospora sphaerica</name>
    <dbReference type="NCBI Taxonomy" id="161355"/>
    <lineage>
        <taxon>Bacteria</taxon>
        <taxon>Bacillati</taxon>
        <taxon>Actinomycetota</taxon>
        <taxon>Actinomycetes</taxon>
        <taxon>Streptosporangiales</taxon>
        <taxon>Streptosporangiaceae</taxon>
        <taxon>Planomonospora</taxon>
    </lineage>
</organism>
<dbReference type="STRING" id="161355.PS9374_00962"/>
<dbReference type="InterPro" id="IPR005883">
    <property type="entry name" value="PilM"/>
</dbReference>
<dbReference type="CDD" id="cd24049">
    <property type="entry name" value="ASKHA_NBD_PilM"/>
    <property type="match status" value="1"/>
</dbReference>
<gene>
    <name evidence="2" type="ORF">PS9374_00962</name>
</gene>
<dbReference type="Pfam" id="PF11104">
    <property type="entry name" value="PilM_2"/>
    <property type="match status" value="1"/>
</dbReference>
<protein>
    <submittedName>
        <fullName evidence="2">Pilus assembly protein PilM</fullName>
    </submittedName>
</protein>